<dbReference type="GO" id="GO:0016020">
    <property type="term" value="C:membrane"/>
    <property type="evidence" value="ECO:0007669"/>
    <property type="project" value="TreeGrafter"/>
</dbReference>
<feature type="compositionally biased region" description="Polar residues" evidence="6">
    <location>
        <begin position="511"/>
        <end position="526"/>
    </location>
</feature>
<evidence type="ECO:0000256" key="4">
    <source>
        <dbReference type="ARBA" id="ARBA00022833"/>
    </source>
</evidence>
<accession>A0A7J7JEZ2</accession>
<dbReference type="Gene3D" id="1.10.220.150">
    <property type="entry name" value="Arf GTPase activating protein"/>
    <property type="match status" value="1"/>
</dbReference>
<feature type="region of interest" description="Disordered" evidence="6">
    <location>
        <begin position="236"/>
        <end position="268"/>
    </location>
</feature>
<dbReference type="FunFam" id="1.10.220.150:FF:000005">
    <property type="entry name" value="Arf-GAP domain and FG repeat-containing protein 1"/>
    <property type="match status" value="1"/>
</dbReference>
<keyword evidence="1" id="KW-0479">Metal-binding</keyword>
<keyword evidence="2" id="KW-0677">Repeat</keyword>
<dbReference type="InterPro" id="IPR052248">
    <property type="entry name" value="Arf-GAP_FG-repeat_protein"/>
</dbReference>
<dbReference type="EMBL" id="VXIV02002642">
    <property type="protein sequence ID" value="KAF6023948.1"/>
    <property type="molecule type" value="Genomic_DNA"/>
</dbReference>
<dbReference type="SMART" id="SM00105">
    <property type="entry name" value="ArfGap"/>
    <property type="match status" value="1"/>
</dbReference>
<dbReference type="AlphaFoldDB" id="A0A7J7JEZ2"/>
<evidence type="ECO:0000313" key="8">
    <source>
        <dbReference type="EMBL" id="KAF6023948.1"/>
    </source>
</evidence>
<feature type="region of interest" description="Disordered" evidence="6">
    <location>
        <begin position="163"/>
        <end position="210"/>
    </location>
</feature>
<evidence type="ECO:0000256" key="5">
    <source>
        <dbReference type="PROSITE-ProRule" id="PRU00288"/>
    </source>
</evidence>
<comment type="caution">
    <text evidence="8">The sequence shown here is derived from an EMBL/GenBank/DDBJ whole genome shotgun (WGS) entry which is preliminary data.</text>
</comment>
<proteinExistence type="predicted"/>
<sequence length="526" mass="54525">MAAAKQQEEKRIQFLRRMVALPHNRHCFDCGQRGPTYVNMTIGSYVCTACSGILRGINPPHRVKSISMASFTQEEVDLLAQRGNEYNRQVWLGLHDTKQPPQMDTKDEIRLRDYITQKYERKRWYQAPTDDLAEAAKVMNNQNTAQSSTTGSVVRRPMVGGFRIQTASPGTTSSLPKTIPPPASVSAANSLVNTPAPAPQPAPSAQNSVSSSADLLSDVFGASKAAPTSNDFTQPNFANFSGVSQPAPSNTLPNSQPMMSGNSLSSKGGNVVSANNWSTLTTSAPVNLPSADVGMASNKYASLEGLFSDSTESIVAAPPSQGSAGVNWNAINWSGSTTGSTPGPATALGSSPGTGISWGAAAPTQPSNNMFGGMPAQAAPVSAAGWGGAPAPSAGVNPFLVTATPQNPGYGAFSTQPMNVGATPSNMSVGGFSAPNNTAPFQMGVPLAQPMTGGYTPFPTSQMNGQMSMNMQPQHFAAGGAAGAMANQFGAAPAPNQWPASSVNPFLMPSQGASLPQQPAATNPFL</sequence>
<feature type="compositionally biased region" description="Polar residues" evidence="6">
    <location>
        <begin position="165"/>
        <end position="176"/>
    </location>
</feature>
<evidence type="ECO:0000256" key="3">
    <source>
        <dbReference type="ARBA" id="ARBA00022771"/>
    </source>
</evidence>
<dbReference type="GO" id="GO:0008270">
    <property type="term" value="F:zinc ion binding"/>
    <property type="evidence" value="ECO:0007669"/>
    <property type="project" value="UniProtKB-KW"/>
</dbReference>
<organism evidence="8 9">
    <name type="scientific">Bugula neritina</name>
    <name type="common">Brown bryozoan</name>
    <name type="synonym">Sertularia neritina</name>
    <dbReference type="NCBI Taxonomy" id="10212"/>
    <lineage>
        <taxon>Eukaryota</taxon>
        <taxon>Metazoa</taxon>
        <taxon>Spiralia</taxon>
        <taxon>Lophotrochozoa</taxon>
        <taxon>Bryozoa</taxon>
        <taxon>Gymnolaemata</taxon>
        <taxon>Cheilostomatida</taxon>
        <taxon>Flustrina</taxon>
        <taxon>Buguloidea</taxon>
        <taxon>Bugulidae</taxon>
        <taxon>Bugula</taxon>
    </lineage>
</organism>
<reference evidence="8" key="1">
    <citation type="submission" date="2020-06" db="EMBL/GenBank/DDBJ databases">
        <title>Draft genome of Bugula neritina, a colonial animal packing powerful symbionts and potential medicines.</title>
        <authorList>
            <person name="Rayko M."/>
        </authorList>
    </citation>
    <scope>NUCLEOTIDE SEQUENCE [LARGE SCALE GENOMIC DNA]</scope>
    <source>
        <strain evidence="8">Kwan_BN1</strain>
    </source>
</reference>
<evidence type="ECO:0000256" key="6">
    <source>
        <dbReference type="SAM" id="MobiDB-lite"/>
    </source>
</evidence>
<dbReference type="InterPro" id="IPR037278">
    <property type="entry name" value="ARFGAP/RecO"/>
</dbReference>
<dbReference type="PROSITE" id="PS50115">
    <property type="entry name" value="ARFGAP"/>
    <property type="match status" value="1"/>
</dbReference>
<dbReference type="SUPFAM" id="SSF57863">
    <property type="entry name" value="ArfGap/RecO-like zinc finger"/>
    <property type="match status" value="1"/>
</dbReference>
<dbReference type="PANTHER" id="PTHR46134">
    <property type="entry name" value="DRONGO, ISOFORM F"/>
    <property type="match status" value="1"/>
</dbReference>
<feature type="domain" description="Arf-GAP" evidence="7">
    <location>
        <begin position="9"/>
        <end position="132"/>
    </location>
</feature>
<keyword evidence="9" id="KW-1185">Reference proteome</keyword>
<gene>
    <name evidence="8" type="ORF">EB796_017733</name>
</gene>
<keyword evidence="3 5" id="KW-0863">Zinc-finger</keyword>
<dbReference type="GO" id="GO:0005737">
    <property type="term" value="C:cytoplasm"/>
    <property type="evidence" value="ECO:0007669"/>
    <property type="project" value="TreeGrafter"/>
</dbReference>
<dbReference type="OrthoDB" id="6036at2759"/>
<dbReference type="Proteomes" id="UP000593567">
    <property type="component" value="Unassembled WGS sequence"/>
</dbReference>
<name>A0A7J7JEZ2_BUGNE</name>
<evidence type="ECO:0000259" key="7">
    <source>
        <dbReference type="PROSITE" id="PS50115"/>
    </source>
</evidence>
<dbReference type="GO" id="GO:0005096">
    <property type="term" value="F:GTPase activator activity"/>
    <property type="evidence" value="ECO:0007669"/>
    <property type="project" value="InterPro"/>
</dbReference>
<dbReference type="CDD" id="cd08838">
    <property type="entry name" value="ArfGap_AGFG"/>
    <property type="match status" value="1"/>
</dbReference>
<feature type="region of interest" description="Disordered" evidence="6">
    <location>
        <begin position="502"/>
        <end position="526"/>
    </location>
</feature>
<evidence type="ECO:0000256" key="1">
    <source>
        <dbReference type="ARBA" id="ARBA00022723"/>
    </source>
</evidence>
<evidence type="ECO:0000313" key="9">
    <source>
        <dbReference type="Proteomes" id="UP000593567"/>
    </source>
</evidence>
<dbReference type="InterPro" id="IPR001164">
    <property type="entry name" value="ArfGAP_dom"/>
</dbReference>
<dbReference type="Pfam" id="PF01412">
    <property type="entry name" value="ArfGap"/>
    <property type="match status" value="1"/>
</dbReference>
<protein>
    <submittedName>
        <fullName evidence="8">AGFG1</fullName>
    </submittedName>
</protein>
<dbReference type="PANTHER" id="PTHR46134:SF3">
    <property type="entry name" value="ARFGAP WITH FG REPEATS 1"/>
    <property type="match status" value="1"/>
</dbReference>
<keyword evidence="4" id="KW-0862">Zinc</keyword>
<dbReference type="PRINTS" id="PR00405">
    <property type="entry name" value="REVINTRACTNG"/>
</dbReference>
<dbReference type="InterPro" id="IPR038508">
    <property type="entry name" value="ArfGAP_dom_sf"/>
</dbReference>
<evidence type="ECO:0000256" key="2">
    <source>
        <dbReference type="ARBA" id="ARBA00022737"/>
    </source>
</evidence>